<sequence length="306" mass="34773">MPKEKLPKKSRDHGEVYKQGILFNKSSGQHILKNPMIITGMVEKSALLPTDTVLEVGPGTGNLTVKLLEKTKKVIACEIDTRMVGELQKRVNGTPYQSKLEIRIGDVLKSELPYFNVCVANIPYKISSPLIFKLLLHRPPFRCAVLMLQREFAHRLVAKPGDKLYCRLSINTQLLARVDLLMKVGKNNFRPPPKVESNVVRIEPRNPAPRINYREWDGLTRIAFIRKNKQLSAVFKQSAVVAVLEKNFFVQASLQNTPLDKDFDIKLVIDEVLQKIGATTWRARTMDIDDFISLLRAFNEAGIHFT</sequence>
<dbReference type="AlphaFoldDB" id="A0A0P4VTF6"/>
<feature type="binding site" evidence="9">
    <location>
        <position position="30"/>
    </location>
    <ligand>
        <name>S-adenosyl-L-methionine</name>
        <dbReference type="ChEBI" id="CHEBI:59789"/>
    </ligand>
</feature>
<reference evidence="12" key="1">
    <citation type="journal article" date="2016" name="PLoS Negl. Trop. Dis.">
        <title>A Deep Insight into the Sialome of Rhodnius neglectus, a Vector of Chagas Disease.</title>
        <authorList>
            <person name="Santiago P.B."/>
            <person name="Assumpcao T.C."/>
            <person name="Araujo C.N."/>
            <person name="Bastos I.M."/>
            <person name="Neves D."/>
            <person name="Silva I.G."/>
            <person name="Charneau S."/>
            <person name="Queiroz R.M."/>
            <person name="Raiol T."/>
            <person name="Oliveira J.V."/>
            <person name="Sousa M.V."/>
            <person name="Calvo E."/>
            <person name="Ribeiro J.M."/>
            <person name="Santana J.M."/>
        </authorList>
    </citation>
    <scope>NUCLEOTIDE SEQUENCE</scope>
    <source>
        <tissue evidence="12">Salivary glands</tissue>
    </source>
</reference>
<dbReference type="PROSITE" id="PS51689">
    <property type="entry name" value="SAM_RNA_A_N6_MT"/>
    <property type="match status" value="1"/>
</dbReference>
<evidence type="ECO:0000256" key="1">
    <source>
        <dbReference type="ARBA" id="ARBA00022552"/>
    </source>
</evidence>
<comment type="function">
    <text evidence="7">Specifically dimethylates two adjacent adenosines in the loop of a conserved hairpin near the 3'-end of 18S rRNA in the 40S particle. Involved in the pre-rRNA processing steps leading to small-subunit rRNA production independently of its RNA-modifying catalytic activity. Part of the small subunit (SSU) processome, first precursor of the small eukaryotic ribosomal subunit. During the assembly of the SSU processome in the nucleolus, many ribosome biogenesis factors, an RNA chaperone and ribosomal proteins associate with the nascent pre-rRNA and work in concert to generate RNA folding, modifications, rearrangements and cleavage as well as targeted degradation of pre-ribosomal RNA by the RNA exosome.</text>
</comment>
<dbReference type="PROSITE" id="PS01131">
    <property type="entry name" value="RRNA_A_DIMETH"/>
    <property type="match status" value="1"/>
</dbReference>
<comment type="similarity">
    <text evidence="8 9 10">Belongs to the class I-like SAM-binding methyltransferase superfamily. rRNA adenine N(6)-methyltransferase family.</text>
</comment>
<evidence type="ECO:0000256" key="4">
    <source>
        <dbReference type="ARBA" id="ARBA00022691"/>
    </source>
</evidence>
<dbReference type="InterPro" id="IPR029063">
    <property type="entry name" value="SAM-dependent_MTases_sf"/>
</dbReference>
<keyword evidence="1 10" id="KW-0698">rRNA processing</keyword>
<keyword evidence="4 9" id="KW-0949">S-adenosyl-L-methionine</keyword>
<dbReference type="EC" id="2.1.1.-" evidence="10"/>
<dbReference type="InterPro" id="IPR001737">
    <property type="entry name" value="KsgA/Erm"/>
</dbReference>
<dbReference type="GO" id="GO:0003723">
    <property type="term" value="F:RNA binding"/>
    <property type="evidence" value="ECO:0007669"/>
    <property type="project" value="UniProtKB-UniRule"/>
</dbReference>
<evidence type="ECO:0000256" key="2">
    <source>
        <dbReference type="ARBA" id="ARBA00022603"/>
    </source>
</evidence>
<dbReference type="NCBIfam" id="TIGR00755">
    <property type="entry name" value="ksgA"/>
    <property type="match status" value="1"/>
</dbReference>
<name>A0A0P4VTF6_9HEMI</name>
<feature type="binding site" evidence="9">
    <location>
        <position position="121"/>
    </location>
    <ligand>
        <name>S-adenosyl-L-methionine</name>
        <dbReference type="ChEBI" id="CHEBI:59789"/>
    </ligand>
</feature>
<feature type="binding site" evidence="9">
    <location>
        <position position="57"/>
    </location>
    <ligand>
        <name>S-adenosyl-L-methionine</name>
        <dbReference type="ChEBI" id="CHEBI:59789"/>
    </ligand>
</feature>
<evidence type="ECO:0000256" key="9">
    <source>
        <dbReference type="PROSITE-ProRule" id="PRU01026"/>
    </source>
</evidence>
<dbReference type="PANTHER" id="PTHR11727:SF7">
    <property type="entry name" value="DIMETHYLADENOSINE TRANSFERASE-RELATED"/>
    <property type="match status" value="1"/>
</dbReference>
<evidence type="ECO:0000256" key="3">
    <source>
        <dbReference type="ARBA" id="ARBA00022679"/>
    </source>
</evidence>
<proteinExistence type="evidence at transcript level"/>
<dbReference type="Pfam" id="PF00398">
    <property type="entry name" value="RrnaAD"/>
    <property type="match status" value="1"/>
</dbReference>
<evidence type="ECO:0000256" key="10">
    <source>
        <dbReference type="RuleBase" id="RU362106"/>
    </source>
</evidence>
<dbReference type="InterPro" id="IPR020598">
    <property type="entry name" value="rRNA_Ade_methylase_Trfase_N"/>
</dbReference>
<evidence type="ECO:0000256" key="6">
    <source>
        <dbReference type="ARBA" id="ARBA00035020"/>
    </source>
</evidence>
<dbReference type="Gene3D" id="3.40.50.150">
    <property type="entry name" value="Vaccinia Virus protein VP39"/>
    <property type="match status" value="1"/>
</dbReference>
<dbReference type="InterPro" id="IPR011530">
    <property type="entry name" value="rRNA_adenine_dimethylase"/>
</dbReference>
<evidence type="ECO:0000313" key="12">
    <source>
        <dbReference type="EMBL" id="JAI55887.1"/>
    </source>
</evidence>
<evidence type="ECO:0000259" key="11">
    <source>
        <dbReference type="SMART" id="SM00650"/>
    </source>
</evidence>
<dbReference type="EMBL" id="GDKW01000708">
    <property type="protein sequence ID" value="JAI55887.1"/>
    <property type="molecule type" value="mRNA"/>
</dbReference>
<dbReference type="SMART" id="SM00650">
    <property type="entry name" value="rADc"/>
    <property type="match status" value="1"/>
</dbReference>
<dbReference type="GO" id="GO:0005730">
    <property type="term" value="C:nucleolus"/>
    <property type="evidence" value="ECO:0007669"/>
    <property type="project" value="TreeGrafter"/>
</dbReference>
<evidence type="ECO:0000256" key="8">
    <source>
        <dbReference type="ARBA" id="ARBA00061109"/>
    </source>
</evidence>
<feature type="binding site" evidence="9">
    <location>
        <position position="78"/>
    </location>
    <ligand>
        <name>S-adenosyl-L-methionine</name>
        <dbReference type="ChEBI" id="CHEBI:59789"/>
    </ligand>
</feature>
<dbReference type="FunFam" id="3.40.50.150:FF:000007">
    <property type="entry name" value="rRNA adenine N(6)-methyltransferase"/>
    <property type="match status" value="1"/>
</dbReference>
<keyword evidence="2 9" id="KW-0489">Methyltransferase</keyword>
<organism evidence="12">
    <name type="scientific">Rhodnius neglectus</name>
    <dbReference type="NCBI Taxonomy" id="72488"/>
    <lineage>
        <taxon>Eukaryota</taxon>
        <taxon>Metazoa</taxon>
        <taxon>Ecdysozoa</taxon>
        <taxon>Arthropoda</taxon>
        <taxon>Hexapoda</taxon>
        <taxon>Insecta</taxon>
        <taxon>Pterygota</taxon>
        <taxon>Neoptera</taxon>
        <taxon>Paraneoptera</taxon>
        <taxon>Hemiptera</taxon>
        <taxon>Heteroptera</taxon>
        <taxon>Panheteroptera</taxon>
        <taxon>Cimicomorpha</taxon>
        <taxon>Reduviidae</taxon>
        <taxon>Triatominae</taxon>
        <taxon>Rhodnius</taxon>
    </lineage>
</organism>
<feature type="binding site" evidence="9">
    <location>
        <position position="32"/>
    </location>
    <ligand>
        <name>S-adenosyl-L-methionine</name>
        <dbReference type="ChEBI" id="CHEBI:59789"/>
    </ligand>
</feature>
<dbReference type="Gene3D" id="1.10.8.480">
    <property type="match status" value="1"/>
</dbReference>
<feature type="domain" description="Ribosomal RNA adenine methylase transferase N-terminal" evidence="11">
    <location>
        <begin position="37"/>
        <end position="206"/>
    </location>
</feature>
<dbReference type="PANTHER" id="PTHR11727">
    <property type="entry name" value="DIMETHYLADENOSINE TRANSFERASE"/>
    <property type="match status" value="1"/>
</dbReference>
<comment type="subunit">
    <text evidence="6">Part of the small subunit (SSU) processome, composed of more than 70 proteins and the RNA chaperone small nucleolar RNA (snoRNA) U3.</text>
</comment>
<accession>A0A0P4VTF6</accession>
<dbReference type="GO" id="GO:0000179">
    <property type="term" value="F:rRNA (adenine-N6,N6-)-dimethyltransferase activity"/>
    <property type="evidence" value="ECO:0007669"/>
    <property type="project" value="UniProtKB-UniRule"/>
</dbReference>
<feature type="binding site" evidence="9">
    <location>
        <position position="106"/>
    </location>
    <ligand>
        <name>S-adenosyl-L-methionine</name>
        <dbReference type="ChEBI" id="CHEBI:59789"/>
    </ligand>
</feature>
<dbReference type="CDD" id="cd02440">
    <property type="entry name" value="AdoMet_MTases"/>
    <property type="match status" value="1"/>
</dbReference>
<keyword evidence="5 9" id="KW-0694">RNA-binding</keyword>
<dbReference type="SUPFAM" id="SSF53335">
    <property type="entry name" value="S-adenosyl-L-methionine-dependent methyltransferases"/>
    <property type="match status" value="1"/>
</dbReference>
<evidence type="ECO:0000256" key="5">
    <source>
        <dbReference type="ARBA" id="ARBA00022884"/>
    </source>
</evidence>
<protein>
    <recommendedName>
        <fullName evidence="10">rRNA adenine N(6)-methyltransferase</fullName>
        <ecNumber evidence="10">2.1.1.-</ecNumber>
    </recommendedName>
</protein>
<dbReference type="InterPro" id="IPR020596">
    <property type="entry name" value="rRNA_Ade_Mease_Trfase_CS"/>
</dbReference>
<evidence type="ECO:0000256" key="7">
    <source>
        <dbReference type="ARBA" id="ARBA00046134"/>
    </source>
</evidence>
<keyword evidence="3 9" id="KW-0808">Transferase</keyword>